<dbReference type="Pfam" id="PF25089">
    <property type="entry name" value="DUF7804"/>
    <property type="match status" value="1"/>
</dbReference>
<feature type="region of interest" description="Disordered" evidence="1">
    <location>
        <begin position="21"/>
        <end position="46"/>
    </location>
</feature>
<proteinExistence type="predicted"/>
<feature type="domain" description="DUF7804" evidence="2">
    <location>
        <begin position="75"/>
        <end position="155"/>
    </location>
</feature>
<evidence type="ECO:0000259" key="2">
    <source>
        <dbReference type="Pfam" id="PF25089"/>
    </source>
</evidence>
<reference evidence="4" key="1">
    <citation type="journal article" date="2020" name="Nat. Commun.">
        <title>Genome assembly of wild tea tree DASZ reveals pedigree and selection history of tea varieties.</title>
        <authorList>
            <person name="Zhang W."/>
            <person name="Zhang Y."/>
            <person name="Qiu H."/>
            <person name="Guo Y."/>
            <person name="Wan H."/>
            <person name="Zhang X."/>
            <person name="Scossa F."/>
            <person name="Alseekh S."/>
            <person name="Zhang Q."/>
            <person name="Wang P."/>
            <person name="Xu L."/>
            <person name="Schmidt M.H."/>
            <person name="Jia X."/>
            <person name="Li D."/>
            <person name="Zhu A."/>
            <person name="Guo F."/>
            <person name="Chen W."/>
            <person name="Ni D."/>
            <person name="Usadel B."/>
            <person name="Fernie A.R."/>
            <person name="Wen W."/>
        </authorList>
    </citation>
    <scope>NUCLEOTIDE SEQUENCE [LARGE SCALE GENOMIC DNA]</scope>
    <source>
        <strain evidence="4">cv. G240</strain>
    </source>
</reference>
<evidence type="ECO:0000313" key="4">
    <source>
        <dbReference type="Proteomes" id="UP000593564"/>
    </source>
</evidence>
<accession>A0A7J7H433</accession>
<dbReference type="PANTHER" id="PTHR35127:SF1">
    <property type="entry name" value="GENOME ASSEMBLY, CHROMOSOME: A10"/>
    <property type="match status" value="1"/>
</dbReference>
<dbReference type="AlphaFoldDB" id="A0A7J7H433"/>
<gene>
    <name evidence="3" type="ORF">HYC85_013709</name>
</gene>
<feature type="compositionally biased region" description="Polar residues" evidence="1">
    <location>
        <begin position="25"/>
        <end position="39"/>
    </location>
</feature>
<evidence type="ECO:0000256" key="1">
    <source>
        <dbReference type="SAM" id="MobiDB-lite"/>
    </source>
</evidence>
<sequence>MASLSVRCGVTNHPSIHHRLAVDRTNPNPNRIAPFQSSRRAPPRISAATTTADYPISTSCSVNQEGSNNNNGALFSSDLDEWMRDSAAEIVKNLREAPLFVQIYAANNGGATRLETEKAVAEDWPVVARRWKDGDTPSPDGLILVEELGGGGDEEEDMEEEERVTRAWGVVVQGKGVECGPVCYLLKTSRVVGSGLGLCCTHFCLMKVQGFRESALSQLTNCWLLD</sequence>
<comment type="caution">
    <text evidence="3">The sequence shown here is derived from an EMBL/GenBank/DDBJ whole genome shotgun (WGS) entry which is preliminary data.</text>
</comment>
<keyword evidence="4" id="KW-1185">Reference proteome</keyword>
<name>A0A7J7H433_CAMSI</name>
<dbReference type="Proteomes" id="UP000593564">
    <property type="component" value="Unassembled WGS sequence"/>
</dbReference>
<reference evidence="3 4" key="2">
    <citation type="submission" date="2020-07" db="EMBL/GenBank/DDBJ databases">
        <title>Genome assembly of wild tea tree DASZ reveals pedigree and selection history of tea varieties.</title>
        <authorList>
            <person name="Zhang W."/>
        </authorList>
    </citation>
    <scope>NUCLEOTIDE SEQUENCE [LARGE SCALE GENOMIC DNA]</scope>
    <source>
        <strain evidence="4">cv. G240</strain>
        <tissue evidence="3">Leaf</tissue>
    </source>
</reference>
<dbReference type="EMBL" id="JACBKZ010000006">
    <property type="protein sequence ID" value="KAF5947752.1"/>
    <property type="molecule type" value="Genomic_DNA"/>
</dbReference>
<evidence type="ECO:0000313" key="3">
    <source>
        <dbReference type="EMBL" id="KAF5947752.1"/>
    </source>
</evidence>
<dbReference type="PANTHER" id="PTHR35127">
    <property type="entry name" value="OS03G0736900 PROTEIN"/>
    <property type="match status" value="1"/>
</dbReference>
<protein>
    <recommendedName>
        <fullName evidence="2">DUF7804 domain-containing protein</fullName>
    </recommendedName>
</protein>
<organism evidence="3 4">
    <name type="scientific">Camellia sinensis</name>
    <name type="common">Tea plant</name>
    <name type="synonym">Thea sinensis</name>
    <dbReference type="NCBI Taxonomy" id="4442"/>
    <lineage>
        <taxon>Eukaryota</taxon>
        <taxon>Viridiplantae</taxon>
        <taxon>Streptophyta</taxon>
        <taxon>Embryophyta</taxon>
        <taxon>Tracheophyta</taxon>
        <taxon>Spermatophyta</taxon>
        <taxon>Magnoliopsida</taxon>
        <taxon>eudicotyledons</taxon>
        <taxon>Gunneridae</taxon>
        <taxon>Pentapetalae</taxon>
        <taxon>asterids</taxon>
        <taxon>Ericales</taxon>
        <taxon>Theaceae</taxon>
        <taxon>Camellia</taxon>
    </lineage>
</organism>
<dbReference type="InterPro" id="IPR056706">
    <property type="entry name" value="DUF7804"/>
</dbReference>